<dbReference type="Proteomes" id="UP000679179">
    <property type="component" value="Unassembled WGS sequence"/>
</dbReference>
<keyword evidence="2" id="KW-1185">Reference proteome</keyword>
<gene>
    <name evidence="1" type="ORF">CPJCM30710_27380</name>
</gene>
<sequence length="62" mass="7368">MMDKETDIDRELGKHVKKLNEQQYEIDKQIDSILAYGSVNLGLNNIKRENYSEERIKEDLKK</sequence>
<dbReference type="EMBL" id="BOPZ01000027">
    <property type="protein sequence ID" value="GIM30072.1"/>
    <property type="molecule type" value="Genomic_DNA"/>
</dbReference>
<comment type="caution">
    <text evidence="1">The sequence shown here is derived from an EMBL/GenBank/DDBJ whole genome shotgun (WGS) entry which is preliminary data.</text>
</comment>
<dbReference type="AlphaFoldDB" id="A0A919S0W4"/>
<proteinExistence type="predicted"/>
<evidence type="ECO:0000313" key="2">
    <source>
        <dbReference type="Proteomes" id="UP000679179"/>
    </source>
</evidence>
<dbReference type="RefSeq" id="WP_212904756.1">
    <property type="nucleotide sequence ID" value="NZ_BOPZ01000027.1"/>
</dbReference>
<evidence type="ECO:0000313" key="1">
    <source>
        <dbReference type="EMBL" id="GIM30072.1"/>
    </source>
</evidence>
<accession>A0A919S0W4</accession>
<reference evidence="1" key="1">
    <citation type="submission" date="2021-03" db="EMBL/GenBank/DDBJ databases">
        <title>Taxonomic study of Clostridium polyendosporum from meadow-gley soil under rice.</title>
        <authorList>
            <person name="Kobayashi H."/>
            <person name="Tanizawa Y."/>
            <person name="Yagura M."/>
        </authorList>
    </citation>
    <scope>NUCLEOTIDE SEQUENCE</scope>
    <source>
        <strain evidence="1">JCM 30710</strain>
    </source>
</reference>
<name>A0A919S0W4_9CLOT</name>
<protein>
    <submittedName>
        <fullName evidence="1">Uncharacterized protein</fullName>
    </submittedName>
</protein>
<organism evidence="1 2">
    <name type="scientific">Clostridium polyendosporum</name>
    <dbReference type="NCBI Taxonomy" id="69208"/>
    <lineage>
        <taxon>Bacteria</taxon>
        <taxon>Bacillati</taxon>
        <taxon>Bacillota</taxon>
        <taxon>Clostridia</taxon>
        <taxon>Eubacteriales</taxon>
        <taxon>Clostridiaceae</taxon>
        <taxon>Clostridium</taxon>
    </lineage>
</organism>